<comment type="caution">
    <text evidence="1">The sequence shown here is derived from an EMBL/GenBank/DDBJ whole genome shotgun (WGS) entry which is preliminary data.</text>
</comment>
<keyword evidence="2" id="KW-1185">Reference proteome</keyword>
<sequence length="144" mass="16679">MVSSPTMTPICHDGGCSCAPNKWAPSFQEDHFPDRFSFTYRRDRRGEKGLTANSNVRSDHSRVKNSFLHRYYFDFSGRSERSNICQEQVRVGFRTSRCPNDSREPEVEGRDRASCRWGMCRPFRGGNVLVIRLNELIDLLKLRG</sequence>
<accession>A0A8X6S1R2</accession>
<organism evidence="1 2">
    <name type="scientific">Trichonephila clavipes</name>
    <name type="common">Golden silk orbweaver</name>
    <name type="synonym">Nephila clavipes</name>
    <dbReference type="NCBI Taxonomy" id="2585209"/>
    <lineage>
        <taxon>Eukaryota</taxon>
        <taxon>Metazoa</taxon>
        <taxon>Ecdysozoa</taxon>
        <taxon>Arthropoda</taxon>
        <taxon>Chelicerata</taxon>
        <taxon>Arachnida</taxon>
        <taxon>Araneae</taxon>
        <taxon>Araneomorphae</taxon>
        <taxon>Entelegynae</taxon>
        <taxon>Araneoidea</taxon>
        <taxon>Nephilidae</taxon>
        <taxon>Trichonephila</taxon>
    </lineage>
</organism>
<proteinExistence type="predicted"/>
<reference evidence="1" key="1">
    <citation type="submission" date="2020-08" db="EMBL/GenBank/DDBJ databases">
        <title>Multicomponent nature underlies the extraordinary mechanical properties of spider dragline silk.</title>
        <authorList>
            <person name="Kono N."/>
            <person name="Nakamura H."/>
            <person name="Mori M."/>
            <person name="Yoshida Y."/>
            <person name="Ohtoshi R."/>
            <person name="Malay A.D."/>
            <person name="Moran D.A.P."/>
            <person name="Tomita M."/>
            <person name="Numata K."/>
            <person name="Arakawa K."/>
        </authorList>
    </citation>
    <scope>NUCLEOTIDE SEQUENCE</scope>
</reference>
<name>A0A8X6S1R2_TRICX</name>
<gene>
    <name evidence="1" type="ORF">TNCV_2206951</name>
</gene>
<dbReference type="Proteomes" id="UP000887159">
    <property type="component" value="Unassembled WGS sequence"/>
</dbReference>
<protein>
    <submittedName>
        <fullName evidence="1">Uncharacterized protein</fullName>
    </submittedName>
</protein>
<evidence type="ECO:0000313" key="1">
    <source>
        <dbReference type="EMBL" id="GFY05249.1"/>
    </source>
</evidence>
<dbReference type="EMBL" id="BMAU01021250">
    <property type="protein sequence ID" value="GFY05249.1"/>
    <property type="molecule type" value="Genomic_DNA"/>
</dbReference>
<dbReference type="AlphaFoldDB" id="A0A8X6S1R2"/>
<evidence type="ECO:0000313" key="2">
    <source>
        <dbReference type="Proteomes" id="UP000887159"/>
    </source>
</evidence>